<dbReference type="InterPro" id="IPR014229">
    <property type="entry name" value="Spore_YtfJ"/>
</dbReference>
<name>A0ABV9T7U1_9BACT</name>
<accession>A0ABV9T7U1</accession>
<dbReference type="EMBL" id="JBHSJJ010000018">
    <property type="protein sequence ID" value="MFC4874508.1"/>
    <property type="molecule type" value="Genomic_DNA"/>
</dbReference>
<dbReference type="Proteomes" id="UP001595818">
    <property type="component" value="Unassembled WGS sequence"/>
</dbReference>
<protein>
    <submittedName>
        <fullName evidence="1">GerW family sporulation protein</fullName>
    </submittedName>
</protein>
<dbReference type="PIRSF" id="PIRSF021377">
    <property type="entry name" value="YtfJ"/>
    <property type="match status" value="1"/>
</dbReference>
<dbReference type="PANTHER" id="PTHR39162">
    <property type="entry name" value="GLL3345 PROTEIN"/>
    <property type="match status" value="1"/>
</dbReference>
<dbReference type="Pfam" id="PF09579">
    <property type="entry name" value="Spore_YtfJ"/>
    <property type="match status" value="1"/>
</dbReference>
<evidence type="ECO:0000313" key="2">
    <source>
        <dbReference type="Proteomes" id="UP001595818"/>
    </source>
</evidence>
<reference evidence="2" key="1">
    <citation type="journal article" date="2019" name="Int. J. Syst. Evol. Microbiol.">
        <title>The Global Catalogue of Microorganisms (GCM) 10K type strain sequencing project: providing services to taxonomists for standard genome sequencing and annotation.</title>
        <authorList>
            <consortium name="The Broad Institute Genomics Platform"/>
            <consortium name="The Broad Institute Genome Sequencing Center for Infectious Disease"/>
            <person name="Wu L."/>
            <person name="Ma J."/>
        </authorList>
    </citation>
    <scope>NUCLEOTIDE SEQUENCE [LARGE SCALE GENOMIC DNA]</scope>
    <source>
        <strain evidence="2">CGMCC 4.7466</strain>
    </source>
</reference>
<sequence>MDVNFDTLLEKLADFIQKEAKSETIMGEPFILGEFSCVPVVRIGMGFGTGGGGGDSPKTGKGQGGGAGAGIGIEPIGFLVTKGAEISFIGVHRNTMLSNVFEKVPDLIKSFMEKKKTEKT</sequence>
<organism evidence="1 2">
    <name type="scientific">Negadavirga shengliensis</name>
    <dbReference type="NCBI Taxonomy" id="1389218"/>
    <lineage>
        <taxon>Bacteria</taxon>
        <taxon>Pseudomonadati</taxon>
        <taxon>Bacteroidota</taxon>
        <taxon>Cytophagia</taxon>
        <taxon>Cytophagales</taxon>
        <taxon>Cyclobacteriaceae</taxon>
        <taxon>Negadavirga</taxon>
    </lineage>
</organism>
<keyword evidence="2" id="KW-1185">Reference proteome</keyword>
<dbReference type="PANTHER" id="PTHR39162:SF1">
    <property type="entry name" value="SPORULATION PROTEIN YTFJ"/>
    <property type="match status" value="1"/>
</dbReference>
<gene>
    <name evidence="1" type="ORF">ACFPFU_22580</name>
</gene>
<comment type="caution">
    <text evidence="1">The sequence shown here is derived from an EMBL/GenBank/DDBJ whole genome shotgun (WGS) entry which is preliminary data.</text>
</comment>
<evidence type="ECO:0000313" key="1">
    <source>
        <dbReference type="EMBL" id="MFC4874508.1"/>
    </source>
</evidence>
<dbReference type="RefSeq" id="WP_377068420.1">
    <property type="nucleotide sequence ID" value="NZ_JBHSJJ010000018.1"/>
</dbReference>
<proteinExistence type="predicted"/>